<gene>
    <name evidence="1" type="ORF">BU25DRAFT_442261</name>
</gene>
<dbReference type="Proteomes" id="UP000799754">
    <property type="component" value="Unassembled WGS sequence"/>
</dbReference>
<accession>A0ACB6RQ68</accession>
<name>A0ACB6RQ68_9PLEO</name>
<protein>
    <submittedName>
        <fullName evidence="1">GroES-like protein</fullName>
    </submittedName>
</protein>
<comment type="caution">
    <text evidence="1">The sequence shown here is derived from an EMBL/GenBank/DDBJ whole genome shotgun (WGS) entry which is preliminary data.</text>
</comment>
<dbReference type="EMBL" id="MU006733">
    <property type="protein sequence ID" value="KAF2624031.1"/>
    <property type="molecule type" value="Genomic_DNA"/>
</dbReference>
<organism evidence="1 2">
    <name type="scientific">Macroventuria anomochaeta</name>
    <dbReference type="NCBI Taxonomy" id="301207"/>
    <lineage>
        <taxon>Eukaryota</taxon>
        <taxon>Fungi</taxon>
        <taxon>Dikarya</taxon>
        <taxon>Ascomycota</taxon>
        <taxon>Pezizomycotina</taxon>
        <taxon>Dothideomycetes</taxon>
        <taxon>Pleosporomycetidae</taxon>
        <taxon>Pleosporales</taxon>
        <taxon>Pleosporineae</taxon>
        <taxon>Didymellaceae</taxon>
        <taxon>Macroventuria</taxon>
    </lineage>
</organism>
<reference evidence="1" key="1">
    <citation type="journal article" date="2020" name="Stud. Mycol.">
        <title>101 Dothideomycetes genomes: a test case for predicting lifestyles and emergence of pathogens.</title>
        <authorList>
            <person name="Haridas S."/>
            <person name="Albert R."/>
            <person name="Binder M."/>
            <person name="Bloem J."/>
            <person name="Labutti K."/>
            <person name="Salamov A."/>
            <person name="Andreopoulos B."/>
            <person name="Baker S."/>
            <person name="Barry K."/>
            <person name="Bills G."/>
            <person name="Bluhm B."/>
            <person name="Cannon C."/>
            <person name="Castanera R."/>
            <person name="Culley D."/>
            <person name="Daum C."/>
            <person name="Ezra D."/>
            <person name="Gonzalez J."/>
            <person name="Henrissat B."/>
            <person name="Kuo A."/>
            <person name="Liang C."/>
            <person name="Lipzen A."/>
            <person name="Lutzoni F."/>
            <person name="Magnuson J."/>
            <person name="Mondo S."/>
            <person name="Nolan M."/>
            <person name="Ohm R."/>
            <person name="Pangilinan J."/>
            <person name="Park H.-J."/>
            <person name="Ramirez L."/>
            <person name="Alfaro M."/>
            <person name="Sun H."/>
            <person name="Tritt A."/>
            <person name="Yoshinaga Y."/>
            <person name="Zwiers L.-H."/>
            <person name="Turgeon B."/>
            <person name="Goodwin S."/>
            <person name="Spatafora J."/>
            <person name="Crous P."/>
            <person name="Grigoriev I."/>
        </authorList>
    </citation>
    <scope>NUCLEOTIDE SEQUENCE</scope>
    <source>
        <strain evidence="1">CBS 525.71</strain>
    </source>
</reference>
<evidence type="ECO:0000313" key="2">
    <source>
        <dbReference type="Proteomes" id="UP000799754"/>
    </source>
</evidence>
<keyword evidence="2" id="KW-1185">Reference proteome</keyword>
<evidence type="ECO:0000313" key="1">
    <source>
        <dbReference type="EMBL" id="KAF2624031.1"/>
    </source>
</evidence>
<proteinExistence type="predicted"/>
<sequence length="357" mass="38707">MDYPPKYSAWRRSGLKGSKENPLTIYRTYDETLPPTLSPNDVVIKIHAISLNYREIAMIIGTYPIGLEDQGVPCSDAAAEVVATGSAVSRFAVGDRVCPITGIGKLAGEKVDDGPSLAIGSNCPGVLREYAVFDEQHLVKIPDHLSWEEASTLPCAGLTAWNSLDGLQNVPKGAYALLQGTGGVSMFSLILCLSAGIRPIITSSSDKKLAAIKKLSPEIQGLNYKTMADQGAEVQRLTKGRGVHFVVNNTGPKSLMDDISFLCARGGTISMVGFLAGFNADWAPGDIMRLMYKAAKVKGIAVGSRSDFEDMNRYLEEKKVHFDPLLVDRPFEFANAKDAYDRLESGEFHGKIVIKME</sequence>